<evidence type="ECO:0000256" key="3">
    <source>
        <dbReference type="ARBA" id="ARBA00023014"/>
    </source>
</evidence>
<name>C0GCC1_DETAL</name>
<organism evidence="5 6">
    <name type="scientific">Dethiobacter alkaliphilus AHT 1</name>
    <dbReference type="NCBI Taxonomy" id="555088"/>
    <lineage>
        <taxon>Bacteria</taxon>
        <taxon>Bacillati</taxon>
        <taxon>Bacillota</taxon>
        <taxon>Dethiobacteria</taxon>
        <taxon>Dethiobacterales</taxon>
        <taxon>Dethiobacteraceae</taxon>
        <taxon>Dethiobacter</taxon>
    </lineage>
</organism>
<keyword evidence="1" id="KW-0479">Metal-binding</keyword>
<dbReference type="PANTHER" id="PTHR42827">
    <property type="entry name" value="IRON-SULFUR CLUSTER-BINDING PROTEIN-RELATED"/>
    <property type="match status" value="1"/>
</dbReference>
<evidence type="ECO:0000313" key="6">
    <source>
        <dbReference type="Proteomes" id="UP000006443"/>
    </source>
</evidence>
<dbReference type="EMBL" id="ACJM01000001">
    <property type="protein sequence ID" value="EEG78856.1"/>
    <property type="molecule type" value="Genomic_DNA"/>
</dbReference>
<dbReference type="InterPro" id="IPR017896">
    <property type="entry name" value="4Fe4S_Fe-S-bd"/>
</dbReference>
<sequence length="253" mass="28013">MKDKIREFVLGMGVDDVGFAKISDYNSPRSPKIESIFPKAQSIIVLAYKELSTCESPNMQVAMNGRLDVMEFSRSCNYKLAKFIEKELHAKAMTISVSYPLEMSHKTSGAIGDVSLRHAAVAAGLGVFGRHNLVIHPELGTRVLFTAVLTNLELPTDPPITDNFCIECNICVENCPGGALDEKSKTHVGKCLKNSQPYGLGADMAFRKKLVDSTSDEQKAMLKDEHYWRLYQAGFIGFQYSCFNCLKSCPIAQ</sequence>
<dbReference type="GO" id="GO:0051536">
    <property type="term" value="F:iron-sulfur cluster binding"/>
    <property type="evidence" value="ECO:0007669"/>
    <property type="project" value="UniProtKB-KW"/>
</dbReference>
<dbReference type="GO" id="GO:0046872">
    <property type="term" value="F:metal ion binding"/>
    <property type="evidence" value="ECO:0007669"/>
    <property type="project" value="UniProtKB-KW"/>
</dbReference>
<dbReference type="Proteomes" id="UP000006443">
    <property type="component" value="Unassembled WGS sequence"/>
</dbReference>
<dbReference type="OrthoDB" id="9784571at2"/>
<reference evidence="5 6" key="1">
    <citation type="submission" date="2009-02" db="EMBL/GenBank/DDBJ databases">
        <title>Sequencing of the draft genome and assembly of Dethiobacter alkaliphilus AHT 1.</title>
        <authorList>
            <consortium name="US DOE Joint Genome Institute (JGI-PGF)"/>
            <person name="Lucas S."/>
            <person name="Copeland A."/>
            <person name="Lapidus A."/>
            <person name="Glavina del Rio T."/>
            <person name="Dalin E."/>
            <person name="Tice H."/>
            <person name="Bruce D."/>
            <person name="Goodwin L."/>
            <person name="Pitluck S."/>
            <person name="Larimer F."/>
            <person name="Land M.L."/>
            <person name="Hauser L."/>
            <person name="Muyzer G."/>
        </authorList>
    </citation>
    <scope>NUCLEOTIDE SEQUENCE [LARGE SCALE GENOMIC DNA]</scope>
    <source>
        <strain evidence="5 6">AHT 1</strain>
    </source>
</reference>
<gene>
    <name evidence="5" type="ORF">DealDRAFT_0130</name>
</gene>
<dbReference type="eggNOG" id="COG1600">
    <property type="taxonomic scope" value="Bacteria"/>
</dbReference>
<proteinExistence type="predicted"/>
<dbReference type="SUPFAM" id="SSF54862">
    <property type="entry name" value="4Fe-4S ferredoxins"/>
    <property type="match status" value="1"/>
</dbReference>
<accession>C0GCC1</accession>
<protein>
    <submittedName>
        <fullName evidence="5">4Fe-4S ferredoxin iron-sulfur binding domain protein</fullName>
    </submittedName>
</protein>
<dbReference type="SUPFAM" id="SSF46548">
    <property type="entry name" value="alpha-helical ferredoxin"/>
    <property type="match status" value="1"/>
</dbReference>
<evidence type="ECO:0000313" key="5">
    <source>
        <dbReference type="EMBL" id="EEG78856.1"/>
    </source>
</evidence>
<keyword evidence="3" id="KW-0411">Iron-sulfur</keyword>
<dbReference type="PROSITE" id="PS00198">
    <property type="entry name" value="4FE4S_FER_1"/>
    <property type="match status" value="1"/>
</dbReference>
<evidence type="ECO:0000259" key="4">
    <source>
        <dbReference type="PROSITE" id="PS51379"/>
    </source>
</evidence>
<dbReference type="PROSITE" id="PS51379">
    <property type="entry name" value="4FE4S_FER_2"/>
    <property type="match status" value="1"/>
</dbReference>
<keyword evidence="2" id="KW-0408">Iron</keyword>
<dbReference type="InterPro" id="IPR017900">
    <property type="entry name" value="4Fe4S_Fe_S_CS"/>
</dbReference>
<feature type="domain" description="4Fe-4S ferredoxin-type" evidence="4">
    <location>
        <begin position="156"/>
        <end position="185"/>
    </location>
</feature>
<dbReference type="RefSeq" id="WP_008513879.1">
    <property type="nucleotide sequence ID" value="NZ_ACJM01000001.1"/>
</dbReference>
<evidence type="ECO:0000256" key="1">
    <source>
        <dbReference type="ARBA" id="ARBA00022723"/>
    </source>
</evidence>
<dbReference type="STRING" id="555088.DealDRAFT_0130"/>
<keyword evidence="6" id="KW-1185">Reference proteome</keyword>
<comment type="caution">
    <text evidence="5">The sequence shown here is derived from an EMBL/GenBank/DDBJ whole genome shotgun (WGS) entry which is preliminary data.</text>
</comment>
<evidence type="ECO:0000256" key="2">
    <source>
        <dbReference type="ARBA" id="ARBA00023004"/>
    </source>
</evidence>
<dbReference type="PANTHER" id="PTHR42827:SF1">
    <property type="entry name" value="IRON-SULFUR CLUSTER-BINDING PROTEIN"/>
    <property type="match status" value="1"/>
</dbReference>
<dbReference type="AlphaFoldDB" id="C0GCC1"/>